<keyword evidence="3" id="KW-1185">Reference proteome</keyword>
<reference evidence="2" key="1">
    <citation type="journal article" date="2016" name="Front. Microbiol.">
        <title>Genome Sequence of the Piezophilic, Mesophilic Sulfate-Reducing Bacterium Desulfovibrio indicus J2T.</title>
        <authorList>
            <person name="Cao J."/>
            <person name="Maignien L."/>
            <person name="Shao Z."/>
            <person name="Alain K."/>
            <person name="Jebbar M."/>
        </authorList>
    </citation>
    <scope>NUCLEOTIDE SEQUENCE</scope>
    <source>
        <strain evidence="2">DSM 16372</strain>
    </source>
</reference>
<proteinExistence type="predicted"/>
<organism evidence="2 3">
    <name type="scientific">Methylobacterium hispanicum</name>
    <dbReference type="NCBI Taxonomy" id="270350"/>
    <lineage>
        <taxon>Bacteria</taxon>
        <taxon>Pseudomonadati</taxon>
        <taxon>Pseudomonadota</taxon>
        <taxon>Alphaproteobacteria</taxon>
        <taxon>Hyphomicrobiales</taxon>
        <taxon>Methylobacteriaceae</taxon>
        <taxon>Methylobacterium</taxon>
    </lineage>
</organism>
<dbReference type="EMBL" id="BPQO01000081">
    <property type="protein sequence ID" value="GJD92804.1"/>
    <property type="molecule type" value="Genomic_DNA"/>
</dbReference>
<reference evidence="2" key="2">
    <citation type="submission" date="2021-08" db="EMBL/GenBank/DDBJ databases">
        <authorList>
            <person name="Tani A."/>
            <person name="Ola A."/>
            <person name="Ogura Y."/>
            <person name="Katsura K."/>
            <person name="Hayashi T."/>
        </authorList>
    </citation>
    <scope>NUCLEOTIDE SEQUENCE</scope>
    <source>
        <strain evidence="2">DSM 16372</strain>
    </source>
</reference>
<evidence type="ECO:0000256" key="1">
    <source>
        <dbReference type="SAM" id="MobiDB-lite"/>
    </source>
</evidence>
<feature type="region of interest" description="Disordered" evidence="1">
    <location>
        <begin position="1"/>
        <end position="65"/>
    </location>
</feature>
<dbReference type="AlphaFoldDB" id="A0AAV4ZZI2"/>
<feature type="compositionally biased region" description="Basic and acidic residues" evidence="1">
    <location>
        <begin position="16"/>
        <end position="25"/>
    </location>
</feature>
<gene>
    <name evidence="2" type="ORF">BHAOGJBA_6364</name>
</gene>
<accession>A0AAV4ZZI2</accession>
<evidence type="ECO:0000313" key="3">
    <source>
        <dbReference type="Proteomes" id="UP001055247"/>
    </source>
</evidence>
<name>A0AAV4ZZI2_9HYPH</name>
<dbReference type="Proteomes" id="UP001055247">
    <property type="component" value="Unassembled WGS sequence"/>
</dbReference>
<comment type="caution">
    <text evidence="2">The sequence shown here is derived from an EMBL/GenBank/DDBJ whole genome shotgun (WGS) entry which is preliminary data.</text>
</comment>
<sequence>MRRSKGAAVAAAPEASRTRTVRDGAKPGALGVPEIRPVAASRESPAGSWPLIRAKSVSPEPPLAV</sequence>
<protein>
    <submittedName>
        <fullName evidence="2">Uncharacterized protein</fullName>
    </submittedName>
</protein>
<evidence type="ECO:0000313" key="2">
    <source>
        <dbReference type="EMBL" id="GJD92804.1"/>
    </source>
</evidence>